<evidence type="ECO:0000313" key="1">
    <source>
        <dbReference type="EMBL" id="KAK0415823.1"/>
    </source>
</evidence>
<proteinExistence type="predicted"/>
<dbReference type="Proteomes" id="UP001175271">
    <property type="component" value="Unassembled WGS sequence"/>
</dbReference>
<reference evidence="1" key="1">
    <citation type="submission" date="2023-06" db="EMBL/GenBank/DDBJ databases">
        <title>Genomic analysis of the entomopathogenic nematode Steinernema hermaphroditum.</title>
        <authorList>
            <person name="Schwarz E.M."/>
            <person name="Heppert J.K."/>
            <person name="Baniya A."/>
            <person name="Schwartz H.T."/>
            <person name="Tan C.-H."/>
            <person name="Antoshechkin I."/>
            <person name="Sternberg P.W."/>
            <person name="Goodrich-Blair H."/>
            <person name="Dillman A.R."/>
        </authorList>
    </citation>
    <scope>NUCLEOTIDE SEQUENCE</scope>
    <source>
        <strain evidence="1">PS9179</strain>
        <tissue evidence="1">Whole animal</tissue>
    </source>
</reference>
<name>A0AA39I115_9BILA</name>
<evidence type="ECO:0000313" key="2">
    <source>
        <dbReference type="Proteomes" id="UP001175271"/>
    </source>
</evidence>
<dbReference type="EMBL" id="JAUCMV010000002">
    <property type="protein sequence ID" value="KAK0415823.1"/>
    <property type="molecule type" value="Genomic_DNA"/>
</dbReference>
<dbReference type="AlphaFoldDB" id="A0AA39I115"/>
<gene>
    <name evidence="1" type="ORF">QR680_012141</name>
</gene>
<protein>
    <submittedName>
        <fullName evidence="1">Uncharacterized protein</fullName>
    </submittedName>
</protein>
<comment type="caution">
    <text evidence="1">The sequence shown here is derived from an EMBL/GenBank/DDBJ whole genome shotgun (WGS) entry which is preliminary data.</text>
</comment>
<organism evidence="1 2">
    <name type="scientific">Steinernema hermaphroditum</name>
    <dbReference type="NCBI Taxonomy" id="289476"/>
    <lineage>
        <taxon>Eukaryota</taxon>
        <taxon>Metazoa</taxon>
        <taxon>Ecdysozoa</taxon>
        <taxon>Nematoda</taxon>
        <taxon>Chromadorea</taxon>
        <taxon>Rhabditida</taxon>
        <taxon>Tylenchina</taxon>
        <taxon>Panagrolaimomorpha</taxon>
        <taxon>Strongyloidoidea</taxon>
        <taxon>Steinernematidae</taxon>
        <taxon>Steinernema</taxon>
    </lineage>
</organism>
<keyword evidence="2" id="KW-1185">Reference proteome</keyword>
<accession>A0AA39I115</accession>
<sequence length="72" mass="8695">METANECPAVARHLFLERRQQFCNESLIYYQQRMSPQDYLRYWDGLVNEFLLWTANRSNLSSIDHNPHLCIF</sequence>